<dbReference type="PANTHER" id="PTHR46118">
    <property type="entry name" value="PROTEIN ABHD11"/>
    <property type="match status" value="1"/>
</dbReference>
<keyword evidence="4" id="KW-1185">Reference proteome</keyword>
<evidence type="ECO:0000256" key="2">
    <source>
        <dbReference type="ARBA" id="ARBA00022801"/>
    </source>
</evidence>
<dbReference type="GO" id="GO:0052689">
    <property type="term" value="F:carboxylic ester hydrolase activity"/>
    <property type="evidence" value="ECO:0007669"/>
    <property type="project" value="TreeGrafter"/>
</dbReference>
<accession>A0A1D2MCJ5</accession>
<proteinExistence type="inferred from homology"/>
<dbReference type="OrthoDB" id="8119704at2759"/>
<reference evidence="3 4" key="1">
    <citation type="journal article" date="2016" name="Genome Biol. Evol.">
        <title>Gene Family Evolution Reflects Adaptation to Soil Environmental Stressors in the Genome of the Collembolan Orchesella cincta.</title>
        <authorList>
            <person name="Faddeeva-Vakhrusheva A."/>
            <person name="Derks M.F."/>
            <person name="Anvar S.Y."/>
            <person name="Agamennone V."/>
            <person name="Suring W."/>
            <person name="Smit S."/>
            <person name="van Straalen N.M."/>
            <person name="Roelofs D."/>
        </authorList>
    </citation>
    <scope>NUCLEOTIDE SEQUENCE [LARGE SCALE GENOMIC DNA]</scope>
    <source>
        <tissue evidence="3">Mixed pool</tissue>
    </source>
</reference>
<comment type="similarity">
    <text evidence="1">Belongs to the AB hydrolase superfamily.</text>
</comment>
<dbReference type="Proteomes" id="UP000094527">
    <property type="component" value="Unassembled WGS sequence"/>
</dbReference>
<keyword evidence="2 3" id="KW-0378">Hydrolase</keyword>
<dbReference type="PANTHER" id="PTHR46118:SF4">
    <property type="entry name" value="PROTEIN ABHD11"/>
    <property type="match status" value="1"/>
</dbReference>
<feature type="non-terminal residue" evidence="3">
    <location>
        <position position="1"/>
    </location>
</feature>
<evidence type="ECO:0000256" key="1">
    <source>
        <dbReference type="ARBA" id="ARBA00008645"/>
    </source>
</evidence>
<dbReference type="InterPro" id="IPR029058">
    <property type="entry name" value="AB_hydrolase_fold"/>
</dbReference>
<dbReference type="STRING" id="48709.A0A1D2MCJ5"/>
<evidence type="ECO:0000313" key="3">
    <source>
        <dbReference type="EMBL" id="ODM90705.1"/>
    </source>
</evidence>
<protein>
    <submittedName>
        <fullName evidence="3">Alpha/beta hydrolase domain-containing protein 11</fullName>
    </submittedName>
</protein>
<dbReference type="EMBL" id="LJIJ01001835">
    <property type="protein sequence ID" value="ODM90705.1"/>
    <property type="molecule type" value="Genomic_DNA"/>
</dbReference>
<sequence length="161" mass="18315">PELLDETCVVDITPVEKWLDPQAIKGYYLAVHSILSSQTHQSYRFLKFKELEILTRDFLTTYLGDGDGRVVWTGKPSLEMVIESVDEVFSFPSTLLKLKYNKPALFIKGENSPCMSDSLFPNTQKIFTNAKLSKIRNAGHLPHLSNTKDFMETVLSFLNKP</sequence>
<comment type="caution">
    <text evidence="3">The sequence shown here is derived from an EMBL/GenBank/DDBJ whole genome shotgun (WGS) entry which is preliminary data.</text>
</comment>
<evidence type="ECO:0000313" key="4">
    <source>
        <dbReference type="Proteomes" id="UP000094527"/>
    </source>
</evidence>
<dbReference type="Gene3D" id="3.40.50.1820">
    <property type="entry name" value="alpha/beta hydrolase"/>
    <property type="match status" value="1"/>
</dbReference>
<organism evidence="3 4">
    <name type="scientific">Orchesella cincta</name>
    <name type="common">Springtail</name>
    <name type="synonym">Podura cincta</name>
    <dbReference type="NCBI Taxonomy" id="48709"/>
    <lineage>
        <taxon>Eukaryota</taxon>
        <taxon>Metazoa</taxon>
        <taxon>Ecdysozoa</taxon>
        <taxon>Arthropoda</taxon>
        <taxon>Hexapoda</taxon>
        <taxon>Collembola</taxon>
        <taxon>Entomobryomorpha</taxon>
        <taxon>Entomobryoidea</taxon>
        <taxon>Orchesellidae</taxon>
        <taxon>Orchesellinae</taxon>
        <taxon>Orchesella</taxon>
    </lineage>
</organism>
<name>A0A1D2MCJ5_ORCCI</name>
<dbReference type="AlphaFoldDB" id="A0A1D2MCJ5"/>
<dbReference type="SUPFAM" id="SSF53474">
    <property type="entry name" value="alpha/beta-Hydrolases"/>
    <property type="match status" value="1"/>
</dbReference>
<gene>
    <name evidence="3" type="ORF">Ocin01_15977</name>
</gene>